<feature type="region of interest" description="Disordered" evidence="1">
    <location>
        <begin position="18"/>
        <end position="97"/>
    </location>
</feature>
<reference evidence="3" key="1">
    <citation type="submission" date="2010-08" db="EMBL/GenBank/DDBJ databases">
        <authorList>
            <consortium name="Caenorhabditis japonica Sequencing Consortium"/>
            <person name="Wilson R.K."/>
        </authorList>
    </citation>
    <scope>NUCLEOTIDE SEQUENCE [LARGE SCALE GENOMIC DNA]</scope>
    <source>
        <strain evidence="3">DF5081</strain>
    </source>
</reference>
<proteinExistence type="predicted"/>
<evidence type="ECO:0000256" key="1">
    <source>
        <dbReference type="SAM" id="MobiDB-lite"/>
    </source>
</evidence>
<reference evidence="2" key="2">
    <citation type="submission" date="2022-06" db="UniProtKB">
        <authorList>
            <consortium name="EnsemblMetazoa"/>
        </authorList>
    </citation>
    <scope>IDENTIFICATION</scope>
    <source>
        <strain evidence="2">DF5081</strain>
    </source>
</reference>
<keyword evidence="3" id="KW-1185">Reference proteome</keyword>
<evidence type="ECO:0000313" key="2">
    <source>
        <dbReference type="EnsemblMetazoa" id="CJA02252.1"/>
    </source>
</evidence>
<dbReference type="AlphaFoldDB" id="A0A8R1DGY5"/>
<dbReference type="EnsemblMetazoa" id="CJA02252.1">
    <property type="protein sequence ID" value="CJA02252.1"/>
    <property type="gene ID" value="WBGene00121457"/>
</dbReference>
<name>A0A8R1DGY5_CAEJA</name>
<evidence type="ECO:0008006" key="4">
    <source>
        <dbReference type="Google" id="ProtNLM"/>
    </source>
</evidence>
<organism evidence="2 3">
    <name type="scientific">Caenorhabditis japonica</name>
    <dbReference type="NCBI Taxonomy" id="281687"/>
    <lineage>
        <taxon>Eukaryota</taxon>
        <taxon>Metazoa</taxon>
        <taxon>Ecdysozoa</taxon>
        <taxon>Nematoda</taxon>
        <taxon>Chromadorea</taxon>
        <taxon>Rhabditida</taxon>
        <taxon>Rhabditina</taxon>
        <taxon>Rhabditomorpha</taxon>
        <taxon>Rhabditoidea</taxon>
        <taxon>Rhabditidae</taxon>
        <taxon>Peloderinae</taxon>
        <taxon>Caenorhabditis</taxon>
    </lineage>
</organism>
<sequence>MDDLFRLFCGCCGMQPADPQPPYGHLRSDSVTPIRDPPLPYLNGHQQQQHGFDNPVHEFSFDATDAPHPYAQPPRQGIFTDSPSPPSGRDLDEEVEDEKMEKELLDNIVENTQHSIIAVGQTDVDGMIVQDMQHREAAYKKKTQKMTTGLPAVKCAETYYDFEIDPQQTPIQVPMRYDEMSSTIEASPIERMPFSHPDFNHVKLARPMGHQNPLFLAEHPDMNRAGRSQSISTSMRAKITEVLDEVHQGVVGIEVEPRDLIVSMDF</sequence>
<dbReference type="Proteomes" id="UP000005237">
    <property type="component" value="Unassembled WGS sequence"/>
</dbReference>
<accession>A0A8R1DGY5</accession>
<protein>
    <recommendedName>
        <fullName evidence="4">Late endosomal/lysosomal adaptor and MAPK and MTOR activator 1</fullName>
    </recommendedName>
</protein>
<evidence type="ECO:0000313" key="3">
    <source>
        <dbReference type="Proteomes" id="UP000005237"/>
    </source>
</evidence>